<comment type="similarity">
    <text evidence="1">Belongs to the GMC oxidoreductase family.</text>
</comment>
<dbReference type="InterPro" id="IPR007867">
    <property type="entry name" value="GMC_OxRtase_C"/>
</dbReference>
<dbReference type="GO" id="GO:0016020">
    <property type="term" value="C:membrane"/>
    <property type="evidence" value="ECO:0007669"/>
    <property type="project" value="UniProtKB-SubCell"/>
</dbReference>
<sequence>MGVTSHLAAPLPTPLPPLDDGGYWKDSTWQVLFALLDAAIPPIVVETALTDKKNQLKISEEEYNESYAHVREALTHPPDLDKFKEYLRARPSDNPRFLQNVRRVIATTPDSAKKKLEGALNTMTTRTGSLFFTGYCTPVQDQPLHIRQAVLQSWTKSYFGIWPILAKSIIALARKAFSQADPLYQQLIDYTDHPDSYRPGPGFDFKFMQFDNSEEPATVETDVVIVGSGCGGAVCAKVLAEAGHSVLVVDKGYYFPPSQLPMNQESGSHFLYEGNGLIQSDDTSMAILAGSCWGGGGTVNWSLSLQTQGFVRQEWANQGLPFFATAEFQRCLDRVCEYMGVSDAHIRHNHGSEVILNGSRKLGWMAKAEPQNTGGQEHYCGQCHFGCGSAEKQGPTVSWLPASAKAGAKFIEGFHASKVLFSEESGAKTAIGVEGTWLARDKDGGVSTPEANRVQRSVRIMAKKVIVSAGSLQSPLLLQRSGLKNRHIGRNLHMHPCNYVCARFHKDIKPWEGGIITSICSTFENMDGKGHGVKLETMNMVPYVMMSNFPWTSGLDFKIDALKYRNMNGYIALTRDRDSGYVFPDPVSGSPRVVYRASDFDRANAMTGVIALAKLCYIQGAEEIWAFIPGTQPFRRSKPRDVEGEKMDHGINDPSFVAWLESVEKAGNKPPITPFGSAHQMGTCRMASYEGEGVVDSHGKVWETRDLYVADASVFPSASGVNPMITNMAISDWIARGIAKELSLEKDKQ</sequence>
<dbReference type="GO" id="GO:0050660">
    <property type="term" value="F:flavin adenine dinucleotide binding"/>
    <property type="evidence" value="ECO:0007669"/>
    <property type="project" value="InterPro"/>
</dbReference>
<dbReference type="Pfam" id="PF00732">
    <property type="entry name" value="GMC_oxred_N"/>
    <property type="match status" value="1"/>
</dbReference>
<evidence type="ECO:0000256" key="2">
    <source>
        <dbReference type="ARBA" id="ARBA00022630"/>
    </source>
</evidence>
<evidence type="ECO:0000313" key="10">
    <source>
        <dbReference type="Proteomes" id="UP000193689"/>
    </source>
</evidence>
<keyword evidence="4" id="KW-0560">Oxidoreductase</keyword>
<dbReference type="SUPFAM" id="SSF51905">
    <property type="entry name" value="FAD/NAD(P)-binding domain"/>
    <property type="match status" value="1"/>
</dbReference>
<dbReference type="AlphaFoldDB" id="A0A1Y2EDR6"/>
<keyword evidence="3" id="KW-0274">FAD</keyword>
<dbReference type="PANTHER" id="PTHR46056:SF12">
    <property type="entry name" value="LONG-CHAIN-ALCOHOL OXIDASE"/>
    <property type="match status" value="1"/>
</dbReference>
<comment type="caution">
    <text evidence="9">The sequence shown here is derived from an EMBL/GenBank/DDBJ whole genome shotgun (WGS) entry which is preliminary data.</text>
</comment>
<reference evidence="9 10" key="1">
    <citation type="submission" date="2016-07" db="EMBL/GenBank/DDBJ databases">
        <title>Pervasive Adenine N6-methylation of Active Genes in Fungi.</title>
        <authorList>
            <consortium name="DOE Joint Genome Institute"/>
            <person name="Mondo S.J."/>
            <person name="Dannebaum R.O."/>
            <person name="Kuo R.C."/>
            <person name="Labutti K."/>
            <person name="Haridas S."/>
            <person name="Kuo A."/>
            <person name="Salamov A."/>
            <person name="Ahrendt S.R."/>
            <person name="Lipzen A."/>
            <person name="Sullivan W."/>
            <person name="Andreopoulos W.B."/>
            <person name="Clum A."/>
            <person name="Lindquist E."/>
            <person name="Daum C."/>
            <person name="Ramamoorthy G.K."/>
            <person name="Gryganskyi A."/>
            <person name="Culley D."/>
            <person name="Magnuson J.K."/>
            <person name="James T.Y."/>
            <person name="O'Malley M.A."/>
            <person name="Stajich J.E."/>
            <person name="Spatafora J.W."/>
            <person name="Visel A."/>
            <person name="Grigoriev I.V."/>
        </authorList>
    </citation>
    <scope>NUCLEOTIDE SEQUENCE [LARGE SCALE GENOMIC DNA]</scope>
    <source>
        <strain evidence="9 10">CBS 129021</strain>
    </source>
</reference>
<dbReference type="Proteomes" id="UP000193689">
    <property type="component" value="Unassembled WGS sequence"/>
</dbReference>
<keyword evidence="10" id="KW-1185">Reference proteome</keyword>
<evidence type="ECO:0000256" key="3">
    <source>
        <dbReference type="ARBA" id="ARBA00022827"/>
    </source>
</evidence>
<dbReference type="Pfam" id="PF00890">
    <property type="entry name" value="FAD_binding_2"/>
    <property type="match status" value="1"/>
</dbReference>
<dbReference type="STRING" id="1141098.A0A1Y2EDR6"/>
<keyword evidence="2" id="KW-0285">Flavoprotein</keyword>
<feature type="domain" description="FAD-dependent oxidoreductase 2 FAD-binding" evidence="7">
    <location>
        <begin position="222"/>
        <end position="254"/>
    </location>
</feature>
<dbReference type="PANTHER" id="PTHR46056">
    <property type="entry name" value="LONG-CHAIN-ALCOHOL OXIDASE"/>
    <property type="match status" value="1"/>
</dbReference>
<dbReference type="InterPro" id="IPR036188">
    <property type="entry name" value="FAD/NAD-bd_sf"/>
</dbReference>
<evidence type="ECO:0000259" key="6">
    <source>
        <dbReference type="Pfam" id="PF00732"/>
    </source>
</evidence>
<evidence type="ECO:0000259" key="8">
    <source>
        <dbReference type="Pfam" id="PF05199"/>
    </source>
</evidence>
<dbReference type="OrthoDB" id="269227at2759"/>
<feature type="active site" description="Proton acceptor" evidence="5">
    <location>
        <position position="679"/>
    </location>
</feature>
<name>A0A1Y2EDR6_9PEZI</name>
<dbReference type="Gene3D" id="3.50.50.60">
    <property type="entry name" value="FAD/NAD(P)-binding domain"/>
    <property type="match status" value="2"/>
</dbReference>
<gene>
    <name evidence="9" type="ORF">BCR38DRAFT_383980</name>
</gene>
<protein>
    <submittedName>
        <fullName evidence="9">Long chain fatty alcohol oxidase</fullName>
    </submittedName>
</protein>
<feature type="domain" description="Glucose-methanol-choline oxidoreductase C-terminal" evidence="8">
    <location>
        <begin position="591"/>
        <end position="730"/>
    </location>
</feature>
<dbReference type="InterPro" id="IPR003953">
    <property type="entry name" value="FAD-dep_OxRdtase_2_FAD-bd"/>
</dbReference>
<organism evidence="9 10">
    <name type="scientific">Pseudomassariella vexata</name>
    <dbReference type="NCBI Taxonomy" id="1141098"/>
    <lineage>
        <taxon>Eukaryota</taxon>
        <taxon>Fungi</taxon>
        <taxon>Dikarya</taxon>
        <taxon>Ascomycota</taxon>
        <taxon>Pezizomycotina</taxon>
        <taxon>Sordariomycetes</taxon>
        <taxon>Xylariomycetidae</taxon>
        <taxon>Amphisphaeriales</taxon>
        <taxon>Pseudomassariaceae</taxon>
        <taxon>Pseudomassariella</taxon>
    </lineage>
</organism>
<evidence type="ECO:0000256" key="1">
    <source>
        <dbReference type="ARBA" id="ARBA00010790"/>
    </source>
</evidence>
<evidence type="ECO:0000259" key="7">
    <source>
        <dbReference type="Pfam" id="PF00890"/>
    </source>
</evidence>
<feature type="domain" description="Glucose-methanol-choline oxidoreductase N-terminal" evidence="6">
    <location>
        <begin position="269"/>
        <end position="497"/>
    </location>
</feature>
<evidence type="ECO:0000256" key="5">
    <source>
        <dbReference type="PIRSR" id="PIRSR028937-1"/>
    </source>
</evidence>
<evidence type="ECO:0000313" key="9">
    <source>
        <dbReference type="EMBL" id="ORY69712.1"/>
    </source>
</evidence>
<accession>A0A1Y2EDR6</accession>
<dbReference type="GO" id="GO:0046577">
    <property type="term" value="F:long-chain-alcohol oxidase activity"/>
    <property type="evidence" value="ECO:0007669"/>
    <property type="project" value="UniProtKB-EC"/>
</dbReference>
<dbReference type="RefSeq" id="XP_040719662.1">
    <property type="nucleotide sequence ID" value="XM_040857449.1"/>
</dbReference>
<dbReference type="InterPro" id="IPR000172">
    <property type="entry name" value="GMC_OxRdtase_N"/>
</dbReference>
<proteinExistence type="inferred from homology"/>
<dbReference type="EMBL" id="MCFJ01000002">
    <property type="protein sequence ID" value="ORY69712.1"/>
    <property type="molecule type" value="Genomic_DNA"/>
</dbReference>
<evidence type="ECO:0000256" key="4">
    <source>
        <dbReference type="ARBA" id="ARBA00023002"/>
    </source>
</evidence>
<dbReference type="GeneID" id="63773661"/>
<dbReference type="Pfam" id="PF05199">
    <property type="entry name" value="GMC_oxred_C"/>
    <property type="match status" value="1"/>
</dbReference>
<dbReference type="InParanoid" id="A0A1Y2EDR6"/>